<dbReference type="BioCyc" id="TSAC1094508:GLMA-2553-MONOMER"/>
<sequence>MKAKSVMIFAIGIMVGILLSQMLTRHTSIYDVNGNGASENVQSVDMRNPISQKEILKQLEASSAFDMSQIPVVGSDIYGHAWQDLGTKPSSFTSWKVPKVWQKYIYSESDKTDPESISNGANDKFLYITLQGVVFLYLPPDGRYWCSVPMFGDIPPGSVIIAQHVPLKTAVEAGVIPVYHGQAFTKSYPLPKEWQDALR</sequence>
<evidence type="ECO:0000313" key="2">
    <source>
        <dbReference type="Proteomes" id="UP000006178"/>
    </source>
</evidence>
<name>I3VYB6_THESW</name>
<dbReference type="PATRIC" id="fig|1094508.3.peg.2548"/>
<dbReference type="AlphaFoldDB" id="I3VYB6"/>
<evidence type="ECO:0000313" key="1">
    <source>
        <dbReference type="EMBL" id="AFK87511.1"/>
    </source>
</evidence>
<proteinExistence type="predicted"/>
<protein>
    <submittedName>
        <fullName evidence="1">Uncharacterized protein</fullName>
    </submittedName>
</protein>
<organism evidence="1 2">
    <name type="scientific">Thermoanaerobacterium saccharolyticum (strain DSM 8691 / JW/SL-YS485)</name>
    <dbReference type="NCBI Taxonomy" id="1094508"/>
    <lineage>
        <taxon>Bacteria</taxon>
        <taxon>Bacillati</taxon>
        <taxon>Bacillota</taxon>
        <taxon>Clostridia</taxon>
        <taxon>Thermoanaerobacterales</taxon>
        <taxon>Thermoanaerobacteraceae</taxon>
        <taxon>Thermoanaerobacterium</taxon>
    </lineage>
</organism>
<gene>
    <name evidence="1" type="ordered locus">Tsac_2513</name>
</gene>
<dbReference type="eggNOG" id="ENOG502ZNFT">
    <property type="taxonomic scope" value="Bacteria"/>
</dbReference>
<dbReference type="RefSeq" id="WP_014759342.1">
    <property type="nucleotide sequence ID" value="NC_017992.1"/>
</dbReference>
<dbReference type="STRING" id="1094508.Tsac_2513"/>
<keyword evidence="2" id="KW-1185">Reference proteome</keyword>
<accession>I3VYB6</accession>
<dbReference type="EMBL" id="CP003184">
    <property type="protein sequence ID" value="AFK87511.1"/>
    <property type="molecule type" value="Genomic_DNA"/>
</dbReference>
<reference evidence="1 2" key="1">
    <citation type="journal article" date="2014" name="Appl. Environ. Microbiol.">
        <title>Profile of Secreted Hydrolases, Associated Proteins, and SlpA in Thermoanaerobacterium saccharolyticum during the Degradation of Hemicellulose.</title>
        <authorList>
            <person name="Currie D.H."/>
            <person name="Guss A.M."/>
            <person name="Herring C.D."/>
            <person name="Giannone R.J."/>
            <person name="Johnson C.M."/>
            <person name="Lankford P.K."/>
            <person name="Brown S.D."/>
            <person name="Hettich R.L."/>
            <person name="Lynd L.R."/>
        </authorList>
    </citation>
    <scope>NUCLEOTIDE SEQUENCE [LARGE SCALE GENOMIC DNA]</scope>
    <source>
        <strain evidence="2">DSM 8691 / JW/SL-YS485</strain>
    </source>
</reference>
<dbReference type="Proteomes" id="UP000006178">
    <property type="component" value="Chromosome"/>
</dbReference>
<dbReference type="KEGG" id="tsh:Tsac_2513"/>